<dbReference type="Gene3D" id="3.40.1580.10">
    <property type="entry name" value="SMI1/KNR4-like"/>
    <property type="match status" value="1"/>
</dbReference>
<sequence>MDFSHYLDRVRAVCDAHGHALHLNPGAAESRLEALEAELGFPISAHARQAWLLANGAERDVPVFMRPGYLTAYDFLPLDKAIAGRARMADRAPRYAGYEEPAPRDARIRDGWFHPGWLPFASFGGATMLLMVDHSPSESGTPGQIIAFTHDPDQITWVAPSFTALLTGSIAEIEADPEEFLGDF</sequence>
<dbReference type="PANTHER" id="PTHR47432:SF1">
    <property type="entry name" value="CELL WALL ASSEMBLY REGULATOR SMI1"/>
    <property type="match status" value="1"/>
</dbReference>
<accession>A0ABD4YMK5</accession>
<comment type="caution">
    <text evidence="2">The sequence shown here is derived from an EMBL/GenBank/DDBJ whole genome shotgun (WGS) entry which is preliminary data.</text>
</comment>
<evidence type="ECO:0000259" key="1">
    <source>
        <dbReference type="Pfam" id="PF09346"/>
    </source>
</evidence>
<dbReference type="InterPro" id="IPR037883">
    <property type="entry name" value="Knr4/Smi1-like_sf"/>
</dbReference>
<evidence type="ECO:0000313" key="3">
    <source>
        <dbReference type="Proteomes" id="UP001158644"/>
    </source>
</evidence>
<feature type="domain" description="Knr4/Smi1-like" evidence="1">
    <location>
        <begin position="26"/>
        <end position="167"/>
    </location>
</feature>
<dbReference type="InterPro" id="IPR051873">
    <property type="entry name" value="KNR4/SMI1_regulator"/>
</dbReference>
<protein>
    <submittedName>
        <fullName evidence="2">SMI1/KNR4 family protein</fullName>
    </submittedName>
</protein>
<gene>
    <name evidence="2" type="ORF">N5C72_01240</name>
</gene>
<dbReference type="Pfam" id="PF09346">
    <property type="entry name" value="SMI1_KNR4"/>
    <property type="match status" value="1"/>
</dbReference>
<dbReference type="RefSeq" id="WP_279988904.1">
    <property type="nucleotide sequence ID" value="NZ_JAOBZK010000001.1"/>
</dbReference>
<dbReference type="AlphaFoldDB" id="A0ABD4YMK5"/>
<reference evidence="2 3" key="1">
    <citation type="submission" date="2022-09" db="EMBL/GenBank/DDBJ databases">
        <title>Intensive care unit water sources are persistently colonized with multi-drug resistant bacteria and are the site of extensive horizontal gene transfer of antibiotic resistance genes.</title>
        <authorList>
            <person name="Diorio-Toth L."/>
        </authorList>
    </citation>
    <scope>NUCLEOTIDE SEQUENCE [LARGE SCALE GENOMIC DNA]</scope>
    <source>
        <strain evidence="2 3">GD03967</strain>
    </source>
</reference>
<evidence type="ECO:0000313" key="2">
    <source>
        <dbReference type="EMBL" id="MDH1176677.1"/>
    </source>
</evidence>
<proteinExistence type="predicted"/>
<organism evidence="2 3">
    <name type="scientific">Achromobacter mucicolens</name>
    <dbReference type="NCBI Taxonomy" id="1389922"/>
    <lineage>
        <taxon>Bacteria</taxon>
        <taxon>Pseudomonadati</taxon>
        <taxon>Pseudomonadota</taxon>
        <taxon>Betaproteobacteria</taxon>
        <taxon>Burkholderiales</taxon>
        <taxon>Alcaligenaceae</taxon>
        <taxon>Achromobacter</taxon>
    </lineage>
</organism>
<dbReference type="SUPFAM" id="SSF160631">
    <property type="entry name" value="SMI1/KNR4-like"/>
    <property type="match status" value="1"/>
</dbReference>
<dbReference type="PANTHER" id="PTHR47432">
    <property type="entry name" value="CELL WALL ASSEMBLY REGULATOR SMI1"/>
    <property type="match status" value="1"/>
</dbReference>
<dbReference type="EMBL" id="JAOBZK010000001">
    <property type="protein sequence ID" value="MDH1176677.1"/>
    <property type="molecule type" value="Genomic_DNA"/>
</dbReference>
<dbReference type="InterPro" id="IPR018958">
    <property type="entry name" value="Knr4/Smi1-like_dom"/>
</dbReference>
<dbReference type="Proteomes" id="UP001158644">
    <property type="component" value="Unassembled WGS sequence"/>
</dbReference>
<name>A0ABD4YMK5_9BURK</name>